<dbReference type="EMBL" id="VBUT01000014">
    <property type="protein sequence ID" value="TLF72920.1"/>
    <property type="molecule type" value="Genomic_DNA"/>
</dbReference>
<organism evidence="2 3">
    <name type="scientific">Nocardia cyriacigeorgica</name>
    <dbReference type="NCBI Taxonomy" id="135487"/>
    <lineage>
        <taxon>Bacteria</taxon>
        <taxon>Bacillati</taxon>
        <taxon>Actinomycetota</taxon>
        <taxon>Actinomycetes</taxon>
        <taxon>Mycobacteriales</taxon>
        <taxon>Nocardiaceae</taxon>
        <taxon>Nocardia</taxon>
    </lineage>
</organism>
<reference evidence="2 3" key="1">
    <citation type="submission" date="2019-05" db="EMBL/GenBank/DDBJ databases">
        <title>Genomes sequences of two Nocardia cyriacigeorgica environmental isolates, type strains Nocardia asteroides ATCC 19247 and Nocardia cyriacigeorgica DSM 44484.</title>
        <authorList>
            <person name="Vautrin F."/>
            <person name="Bergeron E."/>
            <person name="Dubost A."/>
            <person name="Abrouk D."/>
            <person name="Rodriguez Nava V."/>
            <person name="Pujic P."/>
        </authorList>
    </citation>
    <scope>NUCLEOTIDE SEQUENCE [LARGE SCALE GENOMIC DNA]</scope>
    <source>
        <strain evidence="2 3">EML 446</strain>
    </source>
</reference>
<proteinExistence type="predicted"/>
<protein>
    <submittedName>
        <fullName evidence="2">Uncharacterized protein</fullName>
    </submittedName>
</protein>
<dbReference type="Proteomes" id="UP000306378">
    <property type="component" value="Unassembled WGS sequence"/>
</dbReference>
<evidence type="ECO:0000256" key="1">
    <source>
        <dbReference type="SAM" id="MobiDB-lite"/>
    </source>
</evidence>
<evidence type="ECO:0000313" key="2">
    <source>
        <dbReference type="EMBL" id="TLF72920.1"/>
    </source>
</evidence>
<sequence>MRLPERWTLLRPGPRTQDPSTGNWMPGPPQEIPWWGLLQQRIITDPQVEEFQDGHVVQRLTLLLMPGLPGGVKRRDVWRFDGPAEVSDLVAVDDTVTVQGTPRVRRPAIGSRRPAYIAAVVRHASDLKEGTP</sequence>
<comment type="caution">
    <text evidence="2">The sequence shown here is derived from an EMBL/GenBank/DDBJ whole genome shotgun (WGS) entry which is preliminary data.</text>
</comment>
<gene>
    <name evidence="2" type="ORF">FEK34_28265</name>
</gene>
<feature type="region of interest" description="Disordered" evidence="1">
    <location>
        <begin position="10"/>
        <end position="29"/>
    </location>
</feature>
<evidence type="ECO:0000313" key="3">
    <source>
        <dbReference type="Proteomes" id="UP000306378"/>
    </source>
</evidence>
<accession>A0A5R8NB84</accession>
<dbReference type="RefSeq" id="WP_138452824.1">
    <property type="nucleotide sequence ID" value="NZ_VBUT01000014.1"/>
</dbReference>
<dbReference type="AlphaFoldDB" id="A0A5R8NB84"/>
<name>A0A5R8NB84_9NOCA</name>